<evidence type="ECO:0000256" key="3">
    <source>
        <dbReference type="ARBA" id="ARBA00023212"/>
    </source>
</evidence>
<evidence type="ECO:0000256" key="4">
    <source>
        <dbReference type="SAM" id="MobiDB-lite"/>
    </source>
</evidence>
<dbReference type="PANTHER" id="PTHR10901:SF6">
    <property type="entry name" value="TROPOMODULIN, ISOFORM N"/>
    <property type="match status" value="1"/>
</dbReference>
<dbReference type="GO" id="GO:0005523">
    <property type="term" value="F:tropomyosin binding"/>
    <property type="evidence" value="ECO:0007669"/>
    <property type="project" value="InterPro"/>
</dbReference>
<feature type="compositionally biased region" description="Basic and acidic residues" evidence="4">
    <location>
        <begin position="423"/>
        <end position="433"/>
    </location>
</feature>
<keyword evidence="6" id="KW-1185">Reference proteome</keyword>
<organism evidence="5 6">
    <name type="scientific">Clytia hemisphaerica</name>
    <dbReference type="NCBI Taxonomy" id="252671"/>
    <lineage>
        <taxon>Eukaryota</taxon>
        <taxon>Metazoa</taxon>
        <taxon>Cnidaria</taxon>
        <taxon>Hydrozoa</taxon>
        <taxon>Hydroidolina</taxon>
        <taxon>Leptothecata</taxon>
        <taxon>Obeliida</taxon>
        <taxon>Clytiidae</taxon>
        <taxon>Clytia</taxon>
    </lineage>
</organism>
<dbReference type="GeneID" id="136801585"/>
<evidence type="ECO:0000256" key="2">
    <source>
        <dbReference type="ARBA" id="ARBA00022490"/>
    </source>
</evidence>
<evidence type="ECO:0000313" key="5">
    <source>
        <dbReference type="EnsemblMetazoa" id="CLYHEMP001683.1"/>
    </source>
</evidence>
<dbReference type="GO" id="GO:0007015">
    <property type="term" value="P:actin filament organization"/>
    <property type="evidence" value="ECO:0007669"/>
    <property type="project" value="TreeGrafter"/>
</dbReference>
<feature type="region of interest" description="Disordered" evidence="4">
    <location>
        <begin position="167"/>
        <end position="186"/>
    </location>
</feature>
<dbReference type="GO" id="GO:0051694">
    <property type="term" value="P:pointed-end actin filament capping"/>
    <property type="evidence" value="ECO:0007669"/>
    <property type="project" value="InterPro"/>
</dbReference>
<evidence type="ECO:0000313" key="6">
    <source>
        <dbReference type="Proteomes" id="UP000594262"/>
    </source>
</evidence>
<feature type="region of interest" description="Disordered" evidence="4">
    <location>
        <begin position="58"/>
        <end position="103"/>
    </location>
</feature>
<comment type="subcellular location">
    <subcellularLocation>
        <location evidence="1">Cytoplasm</location>
        <location evidence="1">Cytoskeleton</location>
    </subcellularLocation>
</comment>
<name>A0A7M5UMM0_9CNID</name>
<feature type="compositionally biased region" description="Basic and acidic residues" evidence="4">
    <location>
        <begin position="400"/>
        <end position="410"/>
    </location>
</feature>
<feature type="compositionally biased region" description="Basic residues" evidence="4">
    <location>
        <begin position="447"/>
        <end position="459"/>
    </location>
</feature>
<dbReference type="Proteomes" id="UP000594262">
    <property type="component" value="Unplaced"/>
</dbReference>
<dbReference type="RefSeq" id="XP_066914321.1">
    <property type="nucleotide sequence ID" value="XM_067058220.1"/>
</dbReference>
<feature type="compositionally biased region" description="Polar residues" evidence="4">
    <location>
        <begin position="85"/>
        <end position="103"/>
    </location>
</feature>
<protein>
    <submittedName>
        <fullName evidence="5">Uncharacterized protein</fullName>
    </submittedName>
</protein>
<feature type="region of interest" description="Disordered" evidence="4">
    <location>
        <begin position="400"/>
        <end position="459"/>
    </location>
</feature>
<dbReference type="OrthoDB" id="2163268at2759"/>
<feature type="compositionally biased region" description="Low complexity" evidence="4">
    <location>
        <begin position="74"/>
        <end position="83"/>
    </location>
</feature>
<dbReference type="Gene3D" id="3.80.10.10">
    <property type="entry name" value="Ribonuclease Inhibitor"/>
    <property type="match status" value="1"/>
</dbReference>
<keyword evidence="3" id="KW-0206">Cytoskeleton</keyword>
<proteinExistence type="predicted"/>
<sequence>MDDLDELLDGLTEEELLAIDAEFDPNDEFIEASSRKLEEKKEREFEKRDVVETLENMLRQKQSLAVPPPKSKDSSATSTSKPTIPWSQRNKTESTPNSAVNSLTTNFARDSSVLYSSSVSSMKSEGSENSSSSKWILSEEEDEVFSQLTEEELLEIAELADRHPILTQERSKSVDSKPSKLPRDFDPIKGLERRMMSMSDDDADLDSTLLLDCLRNDSEEIYHVRINNITLEKAILLAIFDTLKTTKTMRHLSLAGIHFKDEEGLLFNEAMKENTTIETLNLESNELTNICIEPLCEILETHPAIREFKCSHQKHGLGSRGEEAMARALNKNERLLKISYPFKVPSARSVADRCQIRNGEILRQKRTKGEDFYNYKEEIKQRDAHVQPWIKVQTVDKNEQMKSDLADQRGRMKSVGSVSQMRAESKLRARENAKPTMDNELASKLSAARKSRGRSIKAS</sequence>
<dbReference type="EnsemblMetazoa" id="CLYHEMT001683.1">
    <property type="protein sequence ID" value="CLYHEMP001683.1"/>
    <property type="gene ID" value="CLYHEMG001683"/>
</dbReference>
<dbReference type="InterPro" id="IPR032675">
    <property type="entry name" value="LRR_dom_sf"/>
</dbReference>
<dbReference type="InterPro" id="IPR004934">
    <property type="entry name" value="TMOD"/>
</dbReference>
<evidence type="ECO:0000256" key="1">
    <source>
        <dbReference type="ARBA" id="ARBA00004245"/>
    </source>
</evidence>
<dbReference type="AlphaFoldDB" id="A0A7M5UMM0"/>
<reference evidence="5" key="1">
    <citation type="submission" date="2021-01" db="UniProtKB">
        <authorList>
            <consortium name="EnsemblMetazoa"/>
        </authorList>
    </citation>
    <scope>IDENTIFICATION</scope>
</reference>
<dbReference type="PANTHER" id="PTHR10901">
    <property type="entry name" value="TROPOMODULIN"/>
    <property type="match status" value="1"/>
</dbReference>
<dbReference type="GO" id="GO:0005856">
    <property type="term" value="C:cytoskeleton"/>
    <property type="evidence" value="ECO:0007669"/>
    <property type="project" value="UniProtKB-SubCell"/>
</dbReference>
<keyword evidence="2" id="KW-0963">Cytoplasm</keyword>
<dbReference type="SUPFAM" id="SSF52047">
    <property type="entry name" value="RNI-like"/>
    <property type="match status" value="1"/>
</dbReference>
<accession>A0A7M5UMM0</accession>